<dbReference type="PANTHER" id="PTHR47186:SF3">
    <property type="entry name" value="OS09G0267800 PROTEIN"/>
    <property type="match status" value="1"/>
</dbReference>
<reference evidence="1 2" key="1">
    <citation type="submission" date="2016-07" db="EMBL/GenBank/DDBJ databases">
        <title>Pervasive Adenine N6-methylation of Active Genes in Fungi.</title>
        <authorList>
            <consortium name="DOE Joint Genome Institute"/>
            <person name="Mondo S.J."/>
            <person name="Dannebaum R.O."/>
            <person name="Kuo R.C."/>
            <person name="Labutti K."/>
            <person name="Haridas S."/>
            <person name="Kuo A."/>
            <person name="Salamov A."/>
            <person name="Ahrendt S.R."/>
            <person name="Lipzen A."/>
            <person name="Sullivan W."/>
            <person name="Andreopoulos W.B."/>
            <person name="Clum A."/>
            <person name="Lindquist E."/>
            <person name="Daum C."/>
            <person name="Ramamoorthy G.K."/>
            <person name="Gryganskyi A."/>
            <person name="Culley D."/>
            <person name="Magnuson J.K."/>
            <person name="James T.Y."/>
            <person name="O'Malley M.A."/>
            <person name="Stajich J.E."/>
            <person name="Spatafora J.W."/>
            <person name="Visel A."/>
            <person name="Grigoriev I.V."/>
        </authorList>
    </citation>
    <scope>NUCLEOTIDE SEQUENCE [LARGE SCALE GENOMIC DNA]</scope>
    <source>
        <strain evidence="1 2">PL171</strain>
    </source>
</reference>
<gene>
    <name evidence="1" type="ORF">BCR44DRAFT_1428248</name>
</gene>
<dbReference type="PANTHER" id="PTHR47186">
    <property type="entry name" value="LEUCINE-RICH REPEAT-CONTAINING PROTEIN 57"/>
    <property type="match status" value="1"/>
</dbReference>
<dbReference type="EMBL" id="MCFL01000008">
    <property type="protein sequence ID" value="ORZ38435.1"/>
    <property type="molecule type" value="Genomic_DNA"/>
</dbReference>
<sequence length="779" mass="88070">MNATNAMESISLPSDVLLLIMSAVIGPWNNVFMMDQDPYPGRWRDLVRLGWTCRGAYLAAHPFVWRIFRAVPHATSVLPRLYDEPHFVAAFELLADRIRTVSSDRHHFLFPFVVLDGFLHFASVVENESTFDSHTGSVDLGRIAAGVRSLWGPEVHVFVKDGLVLVPFPVHLNHPWVFSFLVSQVERVRFHSFSDEYELHRELTSHYSNITDWDFSTAKGGYCAVDFPQKATRIRLFRVDNSRLDCDLHTDVADCRYLTHLELLGSGYFDPIWTTPRYDFDTHSKQSMFDLPHLQHLTLDYCMTSSANIDANGHSAIHLPSLRSLCITFDMAYTLFDNDHLDVIFPHDGPLAFPSLTHLKLVHLPAEPSKSEEFKKNLHFVPLLPLAHMPKLAHLDIPSEHQGFVSKHFVNYSQLKKWASRLPHLYSISMPGVVKVKRVPRNPSLQVFSTLANLEVNAHTCPQLEVMFAAPNLKHVTIHAHNCELPKWLLTSSPMLESLTLHAWVVDANAWLFLASLPNLRILAIVDQEPKDAKDQNYMVLAPNDNGQEETGKPNMVQGNMLATFAKLETLSFSMAPGSLHFDPVAFPCLQTVALDMEHNHIDPFLSPRTPHLKKMQLSTSSLICLKTIQCLMAPSQGHVFVEWIDPLQSQGADKDNPTKSVSWCMQLDHNAQEVVLHYSGQLGNRSVWRALLDSRVVLSTMSNGLIQVKVTTMQVGKHEWDLMADVVARLIMPNNQVELELPKVQVQVASEELVDKFNQSQFAQLKDKGVQVVVCSIV</sequence>
<keyword evidence="2" id="KW-1185">Reference proteome</keyword>
<evidence type="ECO:0000313" key="1">
    <source>
        <dbReference type="EMBL" id="ORZ38435.1"/>
    </source>
</evidence>
<name>A0A1Y2HUZ7_9FUNG</name>
<dbReference type="AlphaFoldDB" id="A0A1Y2HUZ7"/>
<dbReference type="InterPro" id="IPR032675">
    <property type="entry name" value="LRR_dom_sf"/>
</dbReference>
<protein>
    <recommendedName>
        <fullName evidence="3">F-box domain-containing protein</fullName>
    </recommendedName>
</protein>
<dbReference type="SUPFAM" id="SSF52047">
    <property type="entry name" value="RNI-like"/>
    <property type="match status" value="1"/>
</dbReference>
<proteinExistence type="predicted"/>
<evidence type="ECO:0008006" key="3">
    <source>
        <dbReference type="Google" id="ProtNLM"/>
    </source>
</evidence>
<dbReference type="Gene3D" id="3.80.10.10">
    <property type="entry name" value="Ribonuclease Inhibitor"/>
    <property type="match status" value="1"/>
</dbReference>
<evidence type="ECO:0000313" key="2">
    <source>
        <dbReference type="Proteomes" id="UP000193411"/>
    </source>
</evidence>
<dbReference type="Proteomes" id="UP000193411">
    <property type="component" value="Unassembled WGS sequence"/>
</dbReference>
<organism evidence="1 2">
    <name type="scientific">Catenaria anguillulae PL171</name>
    <dbReference type="NCBI Taxonomy" id="765915"/>
    <lineage>
        <taxon>Eukaryota</taxon>
        <taxon>Fungi</taxon>
        <taxon>Fungi incertae sedis</taxon>
        <taxon>Blastocladiomycota</taxon>
        <taxon>Blastocladiomycetes</taxon>
        <taxon>Blastocladiales</taxon>
        <taxon>Catenariaceae</taxon>
        <taxon>Catenaria</taxon>
    </lineage>
</organism>
<comment type="caution">
    <text evidence="1">The sequence shown here is derived from an EMBL/GenBank/DDBJ whole genome shotgun (WGS) entry which is preliminary data.</text>
</comment>
<accession>A0A1Y2HUZ7</accession>